<keyword evidence="3" id="KW-0012">Acyltransferase</keyword>
<dbReference type="AlphaFoldDB" id="A0A9D1RS04"/>
<feature type="domain" description="N-acetyltransferase" evidence="2">
    <location>
        <begin position="8"/>
        <end position="205"/>
    </location>
</feature>
<keyword evidence="3" id="KW-0808">Transferase</keyword>
<dbReference type="GO" id="GO:0016747">
    <property type="term" value="F:acyltransferase activity, transferring groups other than amino-acyl groups"/>
    <property type="evidence" value="ECO:0007669"/>
    <property type="project" value="InterPro"/>
</dbReference>
<dbReference type="Proteomes" id="UP000824190">
    <property type="component" value="Unassembled WGS sequence"/>
</dbReference>
<evidence type="ECO:0000313" key="4">
    <source>
        <dbReference type="Proteomes" id="UP000824190"/>
    </source>
</evidence>
<gene>
    <name evidence="3" type="ORF">H9870_12660</name>
</gene>
<dbReference type="Gene3D" id="3.40.630.30">
    <property type="match status" value="1"/>
</dbReference>
<dbReference type="CDD" id="cd04301">
    <property type="entry name" value="NAT_SF"/>
    <property type="match status" value="1"/>
</dbReference>
<name>A0A9D1RS04_9CORY</name>
<sequence>MTELPLQFALTELSVEDSEGINDLSRLDHRWYEDYFGANPGNLPDFWHAKLRGDAYFTHRLWIARGPAGDQVDVPLGMADLTLPNKEDTDQAWVEIIVPPVHRGRGVGRFLVENALRPAIEESGRSIVSFFSELVSESREENSLTRELGLEPKCSAHSQKLDLPLADDRFRRLRDATLQHINGYRIDGWVGEVPDEHIDLWCELVNEFSRGLPMEDFESEPPLTTPDRIREREEKNRQTGKTFVTSVAFAKDGSLVALTQAEVGTSASCTLALQANLIVTHAHRGHRLGMAVKLEGLRLLHEYFPNITTIATWNSQVNVHPLGLNREIGFRQIGREVCYQGQVQRGVV</sequence>
<reference evidence="3" key="2">
    <citation type="submission" date="2021-04" db="EMBL/GenBank/DDBJ databases">
        <authorList>
            <person name="Gilroy R."/>
        </authorList>
    </citation>
    <scope>NUCLEOTIDE SEQUENCE</scope>
    <source>
        <strain evidence="3">CHK32-1732</strain>
    </source>
</reference>
<organism evidence="3 4">
    <name type="scientific">Candidatus Corynebacterium avicola</name>
    <dbReference type="NCBI Taxonomy" id="2838527"/>
    <lineage>
        <taxon>Bacteria</taxon>
        <taxon>Bacillati</taxon>
        <taxon>Actinomycetota</taxon>
        <taxon>Actinomycetes</taxon>
        <taxon>Mycobacteriales</taxon>
        <taxon>Corynebacteriaceae</taxon>
        <taxon>Corynebacterium</taxon>
    </lineage>
</organism>
<dbReference type="PROSITE" id="PS51186">
    <property type="entry name" value="GNAT"/>
    <property type="match status" value="1"/>
</dbReference>
<evidence type="ECO:0000259" key="2">
    <source>
        <dbReference type="PROSITE" id="PS51186"/>
    </source>
</evidence>
<dbReference type="InterPro" id="IPR000182">
    <property type="entry name" value="GNAT_dom"/>
</dbReference>
<dbReference type="Pfam" id="PF00583">
    <property type="entry name" value="Acetyltransf_1"/>
    <property type="match status" value="1"/>
</dbReference>
<protein>
    <submittedName>
        <fullName evidence="3">GNAT family N-acetyltransferase</fullName>
        <ecNumber evidence="3">2.3.1.-</ecNumber>
    </submittedName>
</protein>
<accession>A0A9D1RS04</accession>
<evidence type="ECO:0000256" key="1">
    <source>
        <dbReference type="SAM" id="MobiDB-lite"/>
    </source>
</evidence>
<reference evidence="3" key="1">
    <citation type="journal article" date="2021" name="PeerJ">
        <title>Extensive microbial diversity within the chicken gut microbiome revealed by metagenomics and culture.</title>
        <authorList>
            <person name="Gilroy R."/>
            <person name="Ravi A."/>
            <person name="Getino M."/>
            <person name="Pursley I."/>
            <person name="Horton D.L."/>
            <person name="Alikhan N.F."/>
            <person name="Baker D."/>
            <person name="Gharbi K."/>
            <person name="Hall N."/>
            <person name="Watson M."/>
            <person name="Adriaenssens E.M."/>
            <person name="Foster-Nyarko E."/>
            <person name="Jarju S."/>
            <person name="Secka A."/>
            <person name="Antonio M."/>
            <person name="Oren A."/>
            <person name="Chaudhuri R.R."/>
            <person name="La Ragione R."/>
            <person name="Hildebrand F."/>
            <person name="Pallen M.J."/>
        </authorList>
    </citation>
    <scope>NUCLEOTIDE SEQUENCE</scope>
    <source>
        <strain evidence="3">CHK32-1732</strain>
    </source>
</reference>
<dbReference type="EC" id="2.3.1.-" evidence="3"/>
<comment type="caution">
    <text evidence="3">The sequence shown here is derived from an EMBL/GenBank/DDBJ whole genome shotgun (WGS) entry which is preliminary data.</text>
</comment>
<dbReference type="EMBL" id="DXGC01000107">
    <property type="protein sequence ID" value="HIW92495.1"/>
    <property type="molecule type" value="Genomic_DNA"/>
</dbReference>
<feature type="region of interest" description="Disordered" evidence="1">
    <location>
        <begin position="215"/>
        <end position="239"/>
    </location>
</feature>
<feature type="compositionally biased region" description="Basic and acidic residues" evidence="1">
    <location>
        <begin position="227"/>
        <end position="237"/>
    </location>
</feature>
<evidence type="ECO:0000313" key="3">
    <source>
        <dbReference type="EMBL" id="HIW92495.1"/>
    </source>
</evidence>
<dbReference type="InterPro" id="IPR016181">
    <property type="entry name" value="Acyl_CoA_acyltransferase"/>
</dbReference>
<proteinExistence type="predicted"/>
<dbReference type="SUPFAM" id="SSF55729">
    <property type="entry name" value="Acyl-CoA N-acyltransferases (Nat)"/>
    <property type="match status" value="2"/>
</dbReference>